<proteinExistence type="predicted"/>
<accession>F3NF75</accession>
<comment type="caution">
    <text evidence="1">The sequence shown here is derived from an EMBL/GenBank/DDBJ whole genome shotgun (WGS) entry which is preliminary data.</text>
</comment>
<evidence type="ECO:0000313" key="2">
    <source>
        <dbReference type="Proteomes" id="UP000003022"/>
    </source>
</evidence>
<dbReference type="AlphaFoldDB" id="F3NF75"/>
<evidence type="ECO:0000313" key="1">
    <source>
        <dbReference type="EMBL" id="EGG47958.1"/>
    </source>
</evidence>
<reference evidence="1 2" key="1">
    <citation type="journal article" date="2011" name="J. Bacteriol.">
        <title>Draft genome sequence of the marine bacterium Streptomyces griseoaurantiacus M045, which produces novel manumycin-type antibiotics with a pABA core component.</title>
        <authorList>
            <person name="Li F."/>
            <person name="Jiang P."/>
            <person name="Zheng H."/>
            <person name="Wang S."/>
            <person name="Zhao G."/>
            <person name="Qin S."/>
            <person name="Liu Z."/>
        </authorList>
    </citation>
    <scope>NUCLEOTIDE SEQUENCE [LARGE SCALE GENOMIC DNA]</scope>
    <source>
        <strain evidence="1 2">M045</strain>
    </source>
</reference>
<gene>
    <name evidence="1" type="ORF">SGM_1789</name>
</gene>
<dbReference type="EMBL" id="AEYX01000028">
    <property type="protein sequence ID" value="EGG47958.1"/>
    <property type="molecule type" value="Genomic_DNA"/>
</dbReference>
<sequence>MAGSRTAPEDARAEVPAVGREAALTGSVGRGDRVALGAGTVSATNSPSASAATAITAIPGTELACERSNMASVEKSTVQNP</sequence>
<organism evidence="1 2">
    <name type="scientific">Streptomyces griseoaurantiacus M045</name>
    <dbReference type="NCBI Taxonomy" id="996637"/>
    <lineage>
        <taxon>Bacteria</taxon>
        <taxon>Bacillati</taxon>
        <taxon>Actinomycetota</taxon>
        <taxon>Actinomycetes</taxon>
        <taxon>Kitasatosporales</taxon>
        <taxon>Streptomycetaceae</taxon>
        <taxon>Streptomyces</taxon>
        <taxon>Streptomyces aurantiacus group</taxon>
    </lineage>
</organism>
<dbReference type="Proteomes" id="UP000003022">
    <property type="component" value="Unassembled WGS sequence"/>
</dbReference>
<keyword evidence="2" id="KW-1185">Reference proteome</keyword>
<dbReference type="eggNOG" id="ENOG50325BM">
    <property type="taxonomic scope" value="Bacteria"/>
</dbReference>
<name>F3NF75_9ACTN</name>
<protein>
    <submittedName>
        <fullName evidence="1">Uncharacterized protein</fullName>
    </submittedName>
</protein>